<keyword evidence="12" id="KW-0834">Unfolded protein response</keyword>
<comment type="subcellular location">
    <subcellularLocation>
        <location evidence="2">Endoplasmic reticulum membrane</location>
        <topology evidence="2">Single-pass membrane protein</topology>
    </subcellularLocation>
    <subcellularLocation>
        <location evidence="1">Nucleus</location>
    </subcellularLocation>
</comment>
<dbReference type="PANTHER" id="PTHR47416">
    <property type="entry name" value="BASIC-LEUCINE ZIPPER TRANSCRIPTION FACTOR F-RELATED"/>
    <property type="match status" value="1"/>
</dbReference>
<evidence type="ECO:0000313" key="18">
    <source>
        <dbReference type="RefSeq" id="XP_010909305.1"/>
    </source>
</evidence>
<evidence type="ECO:0000256" key="11">
    <source>
        <dbReference type="ARBA" id="ARBA00023180"/>
    </source>
</evidence>
<gene>
    <name evidence="18" type="primary">LOC105035446</name>
</gene>
<dbReference type="GO" id="GO:0005789">
    <property type="term" value="C:endoplasmic reticulum membrane"/>
    <property type="evidence" value="ECO:0007669"/>
    <property type="project" value="UniProtKB-SubCell"/>
</dbReference>
<dbReference type="GeneID" id="105035446"/>
<feature type="compositionally biased region" description="Low complexity" evidence="15">
    <location>
        <begin position="96"/>
        <end position="111"/>
    </location>
</feature>
<feature type="compositionally biased region" description="Basic and acidic residues" evidence="15">
    <location>
        <begin position="117"/>
        <end position="138"/>
    </location>
</feature>
<dbReference type="PANTHER" id="PTHR47416:SF3">
    <property type="entry name" value="BZIP TRANSCRIPTION FACTOR 17-RELATED"/>
    <property type="match status" value="1"/>
</dbReference>
<evidence type="ECO:0000256" key="9">
    <source>
        <dbReference type="ARBA" id="ARBA00023136"/>
    </source>
</evidence>
<dbReference type="GO" id="GO:0005634">
    <property type="term" value="C:nucleus"/>
    <property type="evidence" value="ECO:0007669"/>
    <property type="project" value="UniProtKB-SubCell"/>
</dbReference>
<dbReference type="FunCoup" id="A0A6I9QJA6">
    <property type="interactions" value="2811"/>
</dbReference>
<keyword evidence="11" id="KW-0325">Glycoprotein</keyword>
<dbReference type="OrthoDB" id="295274at2759"/>
<protein>
    <submittedName>
        <fullName evidence="18">BZIP transcription factor 39</fullName>
    </submittedName>
</protein>
<comment type="similarity">
    <text evidence="3">Belongs to the bZIP family.</text>
</comment>
<dbReference type="PROSITE" id="PS50217">
    <property type="entry name" value="BZIP"/>
    <property type="match status" value="1"/>
</dbReference>
<accession>A0A6I9QJA6</accession>
<keyword evidence="6" id="KW-1133">Transmembrane helix</keyword>
<evidence type="ECO:0000256" key="6">
    <source>
        <dbReference type="ARBA" id="ARBA00022989"/>
    </source>
</evidence>
<evidence type="ECO:0000256" key="13">
    <source>
        <dbReference type="ARBA" id="ARBA00023242"/>
    </source>
</evidence>
<proteinExistence type="inferred from homology"/>
<keyword evidence="10" id="KW-0804">Transcription</keyword>
<dbReference type="AlphaFoldDB" id="A0A6I9QJA6"/>
<dbReference type="Gene3D" id="1.20.5.170">
    <property type="match status" value="1"/>
</dbReference>
<comment type="function">
    <text evidence="14">Transcription factor involved in endoplasmic reticulum (ER) stress response. Acts as a ER stress sensor and activates the transcription factor BZIP50 and the chaperone BIP1.</text>
</comment>
<evidence type="ECO:0000256" key="15">
    <source>
        <dbReference type="SAM" id="MobiDB-lite"/>
    </source>
</evidence>
<evidence type="ECO:0000256" key="7">
    <source>
        <dbReference type="ARBA" id="ARBA00023015"/>
    </source>
</evidence>
<feature type="region of interest" description="Disordered" evidence="15">
    <location>
        <begin position="483"/>
        <end position="515"/>
    </location>
</feature>
<dbReference type="Pfam" id="PF00170">
    <property type="entry name" value="bZIP_1"/>
    <property type="match status" value="1"/>
</dbReference>
<keyword evidence="4" id="KW-0812">Transmembrane</keyword>
<feature type="region of interest" description="Disordered" evidence="15">
    <location>
        <begin position="448"/>
        <end position="470"/>
    </location>
</feature>
<evidence type="ECO:0000256" key="14">
    <source>
        <dbReference type="ARBA" id="ARBA00056763"/>
    </source>
</evidence>
<dbReference type="InParanoid" id="A0A6I9QJA6"/>
<dbReference type="GO" id="GO:0034976">
    <property type="term" value="P:response to endoplasmic reticulum stress"/>
    <property type="evidence" value="ECO:0007669"/>
    <property type="project" value="UniProtKB-ARBA"/>
</dbReference>
<reference evidence="18" key="1">
    <citation type="submission" date="2025-08" db="UniProtKB">
        <authorList>
            <consortium name="RefSeq"/>
        </authorList>
    </citation>
    <scope>IDENTIFICATION</scope>
</reference>
<dbReference type="InterPro" id="IPR046347">
    <property type="entry name" value="bZIP_sf"/>
</dbReference>
<organism evidence="17 18">
    <name type="scientific">Elaeis guineensis var. tenera</name>
    <name type="common">Oil palm</name>
    <dbReference type="NCBI Taxonomy" id="51953"/>
    <lineage>
        <taxon>Eukaryota</taxon>
        <taxon>Viridiplantae</taxon>
        <taxon>Streptophyta</taxon>
        <taxon>Embryophyta</taxon>
        <taxon>Tracheophyta</taxon>
        <taxon>Spermatophyta</taxon>
        <taxon>Magnoliopsida</taxon>
        <taxon>Liliopsida</taxon>
        <taxon>Arecaceae</taxon>
        <taxon>Arecoideae</taxon>
        <taxon>Cocoseae</taxon>
        <taxon>Elaeidinae</taxon>
        <taxon>Elaeis</taxon>
    </lineage>
</organism>
<keyword evidence="13" id="KW-0539">Nucleus</keyword>
<dbReference type="CDD" id="cd14704">
    <property type="entry name" value="bZIP_HY5-like"/>
    <property type="match status" value="1"/>
</dbReference>
<feature type="compositionally biased region" description="Polar residues" evidence="15">
    <location>
        <begin position="79"/>
        <end position="95"/>
    </location>
</feature>
<sequence length="684" mass="73525">MADPSLLDPNPSSIHASNGPLFDPDLSLDDLPLPADLEADFLFDDFDISIDFPIEDLLQSPEDQPFPPSSDGSPGPNANDGSGFSSSYPHQSSDLSRNSGPSSPDSGNSSGVTSQEAKLEEEKSGWNLKRKTDREDGCAHTNSNPNPRSSKYRRSEEGNSAGVFNAGSEEEDEKRKARLMRNRESAQLSRLRKKHYVEELEEKVKSMHSTIHELNTKISYIMAENASLRQQLGGSGGNCAPPGVYPPPQIVPMHFPWIPGYSLRPQGSQVPLVPIPKLKPQQPTSAPRAKKSESKKNESKTKKVASVSLLGLLLAMLFFRSVVPGVNLGFVGRRDEVSGGLAAVKGGIFGQSKGRILSVSGHGRGLNSTDEIGLHDGKMSFGEGGIGRCAGRRCETGADGSVFKVKLNLSETLPALLYVPRNGKHVKINGNLIIHSVLASEKAMAQTKSIDQAKQSSAKEGKETGPAIPNNVASVLALPKSGREVDRHSNSYRSSAEHQRALASDSEDLFGDNSKSIPVDGPLQQWFREGIAGPILSSGMCTEVFQFDVSPASAPGGIIPATKIVNTSVANATEKLPPSAYPRKMKNRRVMYPEPIPLPGTTLNDTERFAEPSESSNLHDNKYVTSMVVSVLADPREAGDGDGDAKISPKSLSRIFVVVLLDSVKYVTYSCVLPFKSSGPHLVN</sequence>
<evidence type="ECO:0000256" key="5">
    <source>
        <dbReference type="ARBA" id="ARBA00022824"/>
    </source>
</evidence>
<evidence type="ECO:0000256" key="12">
    <source>
        <dbReference type="ARBA" id="ARBA00023230"/>
    </source>
</evidence>
<keyword evidence="8" id="KW-0238">DNA-binding</keyword>
<feature type="compositionally biased region" description="Basic and acidic residues" evidence="15">
    <location>
        <begin position="290"/>
        <end position="300"/>
    </location>
</feature>
<dbReference type="GO" id="GO:0003677">
    <property type="term" value="F:DNA binding"/>
    <property type="evidence" value="ECO:0007669"/>
    <property type="project" value="UniProtKB-KW"/>
</dbReference>
<evidence type="ECO:0000256" key="1">
    <source>
        <dbReference type="ARBA" id="ARBA00004123"/>
    </source>
</evidence>
<evidence type="ECO:0000256" key="8">
    <source>
        <dbReference type="ARBA" id="ARBA00023125"/>
    </source>
</evidence>
<feature type="compositionally biased region" description="Basic and acidic residues" evidence="15">
    <location>
        <begin position="483"/>
        <end position="500"/>
    </location>
</feature>
<name>A0A6I9QJA6_ELAGV</name>
<evidence type="ECO:0000256" key="10">
    <source>
        <dbReference type="ARBA" id="ARBA00023163"/>
    </source>
</evidence>
<dbReference type="GO" id="GO:0003700">
    <property type="term" value="F:DNA-binding transcription factor activity"/>
    <property type="evidence" value="ECO:0007669"/>
    <property type="project" value="InterPro"/>
</dbReference>
<dbReference type="SMART" id="SM00338">
    <property type="entry name" value="BRLZ"/>
    <property type="match status" value="1"/>
</dbReference>
<feature type="compositionally biased region" description="Low complexity" evidence="15">
    <location>
        <begin position="20"/>
        <end position="31"/>
    </location>
</feature>
<dbReference type="KEGG" id="egu:105035446"/>
<evidence type="ECO:0000259" key="16">
    <source>
        <dbReference type="PROSITE" id="PS50217"/>
    </source>
</evidence>
<dbReference type="FunFam" id="1.20.5.170:FF:000085">
    <property type="entry name" value="bZIP transcription factor 49"/>
    <property type="match status" value="1"/>
</dbReference>
<feature type="region of interest" description="Disordered" evidence="15">
    <location>
        <begin position="271"/>
        <end position="300"/>
    </location>
</feature>
<dbReference type="SUPFAM" id="SSF57959">
    <property type="entry name" value="Leucine zipper domain"/>
    <property type="match status" value="1"/>
</dbReference>
<evidence type="ECO:0000256" key="4">
    <source>
        <dbReference type="ARBA" id="ARBA00022692"/>
    </source>
</evidence>
<dbReference type="RefSeq" id="XP_010909305.1">
    <property type="nucleotide sequence ID" value="XM_010911003.3"/>
</dbReference>
<keyword evidence="7" id="KW-0805">Transcription regulation</keyword>
<evidence type="ECO:0000256" key="3">
    <source>
        <dbReference type="ARBA" id="ARBA00007163"/>
    </source>
</evidence>
<keyword evidence="17" id="KW-1185">Reference proteome</keyword>
<feature type="domain" description="BZIP" evidence="16">
    <location>
        <begin position="172"/>
        <end position="232"/>
    </location>
</feature>
<dbReference type="GO" id="GO:0006986">
    <property type="term" value="P:response to unfolded protein"/>
    <property type="evidence" value="ECO:0007669"/>
    <property type="project" value="UniProtKB-KW"/>
</dbReference>
<evidence type="ECO:0000313" key="17">
    <source>
        <dbReference type="Proteomes" id="UP000504607"/>
    </source>
</evidence>
<keyword evidence="5" id="KW-0256">Endoplasmic reticulum</keyword>
<dbReference type="Proteomes" id="UP000504607">
    <property type="component" value="Unplaced"/>
</dbReference>
<feature type="region of interest" description="Disordered" evidence="15">
    <location>
        <begin position="1"/>
        <end position="31"/>
    </location>
</feature>
<feature type="compositionally biased region" description="Polar residues" evidence="15">
    <location>
        <begin position="140"/>
        <end position="149"/>
    </location>
</feature>
<dbReference type="InterPro" id="IPR004827">
    <property type="entry name" value="bZIP"/>
</dbReference>
<feature type="region of interest" description="Disordered" evidence="15">
    <location>
        <begin position="54"/>
        <end position="174"/>
    </location>
</feature>
<keyword evidence="9" id="KW-0472">Membrane</keyword>
<evidence type="ECO:0000256" key="2">
    <source>
        <dbReference type="ARBA" id="ARBA00004389"/>
    </source>
</evidence>